<dbReference type="GO" id="GO:0003700">
    <property type="term" value="F:DNA-binding transcription factor activity"/>
    <property type="evidence" value="ECO:0007669"/>
    <property type="project" value="TreeGrafter"/>
</dbReference>
<feature type="DNA-binding region" description="H-T-H motif" evidence="4">
    <location>
        <begin position="30"/>
        <end position="49"/>
    </location>
</feature>
<dbReference type="GO" id="GO:0045892">
    <property type="term" value="P:negative regulation of DNA-templated transcription"/>
    <property type="evidence" value="ECO:0007669"/>
    <property type="project" value="UniProtKB-ARBA"/>
</dbReference>
<comment type="caution">
    <text evidence="6">The sequence shown here is derived from an EMBL/GenBank/DDBJ whole genome shotgun (WGS) entry which is preliminary data.</text>
</comment>
<protein>
    <submittedName>
        <fullName evidence="6">TetR/AcrR family transcriptional regulator</fullName>
    </submittedName>
</protein>
<dbReference type="FunFam" id="1.10.10.60:FF:000141">
    <property type="entry name" value="TetR family transcriptional regulator"/>
    <property type="match status" value="1"/>
</dbReference>
<evidence type="ECO:0000256" key="3">
    <source>
        <dbReference type="ARBA" id="ARBA00023163"/>
    </source>
</evidence>
<dbReference type="SUPFAM" id="SSF48498">
    <property type="entry name" value="Tetracyclin repressor-like, C-terminal domain"/>
    <property type="match status" value="1"/>
</dbReference>
<dbReference type="SUPFAM" id="SSF46689">
    <property type="entry name" value="Homeodomain-like"/>
    <property type="match status" value="1"/>
</dbReference>
<keyword evidence="3" id="KW-0804">Transcription</keyword>
<dbReference type="InterPro" id="IPR009057">
    <property type="entry name" value="Homeodomain-like_sf"/>
</dbReference>
<dbReference type="PANTHER" id="PTHR30055:SF237">
    <property type="entry name" value="TRANSCRIPTIONAL REPRESSOR MCE3R"/>
    <property type="match status" value="1"/>
</dbReference>
<reference evidence="6" key="1">
    <citation type="journal article" date="2020" name="mSystems">
        <title>Genome- and Community-Level Interaction Insights into Carbon Utilization and Element Cycling Functions of Hydrothermarchaeota in Hydrothermal Sediment.</title>
        <authorList>
            <person name="Zhou Z."/>
            <person name="Liu Y."/>
            <person name="Xu W."/>
            <person name="Pan J."/>
            <person name="Luo Z.H."/>
            <person name="Li M."/>
        </authorList>
    </citation>
    <scope>NUCLEOTIDE SEQUENCE [LARGE SCALE GENOMIC DNA]</scope>
    <source>
        <strain evidence="6">SpSt-573</strain>
    </source>
</reference>
<dbReference type="InterPro" id="IPR041490">
    <property type="entry name" value="KstR2_TetR_C"/>
</dbReference>
<keyword evidence="1" id="KW-0805">Transcription regulation</keyword>
<gene>
    <name evidence="6" type="ORF">ENT37_03880</name>
</gene>
<dbReference type="InterPro" id="IPR023772">
    <property type="entry name" value="DNA-bd_HTH_TetR-type_CS"/>
</dbReference>
<sequence>MEPSLPPDMRSHILNEAARLFVTRGYDGISMREIAASCHISKPGLYYYFIDKEDLFLAILESSLEELTALISEARSQAGGAPQKLGFFIHAIFTRLPLERRALIRLAAQEMNKLSTQKRERFSSRYHTAFIGAIADILREGIQRNEIRPVEAEMAAWALLGMMYPFFSATGSPRFDETAVVHFLLDTFLNGLSPHTGGQRERS</sequence>
<dbReference type="InterPro" id="IPR050109">
    <property type="entry name" value="HTH-type_TetR-like_transc_reg"/>
</dbReference>
<dbReference type="InterPro" id="IPR001647">
    <property type="entry name" value="HTH_TetR"/>
</dbReference>
<dbReference type="PROSITE" id="PS01081">
    <property type="entry name" value="HTH_TETR_1"/>
    <property type="match status" value="1"/>
</dbReference>
<dbReference type="GO" id="GO:0000976">
    <property type="term" value="F:transcription cis-regulatory region binding"/>
    <property type="evidence" value="ECO:0007669"/>
    <property type="project" value="TreeGrafter"/>
</dbReference>
<dbReference type="PANTHER" id="PTHR30055">
    <property type="entry name" value="HTH-TYPE TRANSCRIPTIONAL REGULATOR RUTR"/>
    <property type="match status" value="1"/>
</dbReference>
<dbReference type="Pfam" id="PF17932">
    <property type="entry name" value="TetR_C_24"/>
    <property type="match status" value="1"/>
</dbReference>
<organism evidence="6">
    <name type="scientific">Anaerolinea thermolimosa</name>
    <dbReference type="NCBI Taxonomy" id="229919"/>
    <lineage>
        <taxon>Bacteria</taxon>
        <taxon>Bacillati</taxon>
        <taxon>Chloroflexota</taxon>
        <taxon>Anaerolineae</taxon>
        <taxon>Anaerolineales</taxon>
        <taxon>Anaerolineaceae</taxon>
        <taxon>Anaerolinea</taxon>
    </lineage>
</organism>
<evidence type="ECO:0000259" key="5">
    <source>
        <dbReference type="PROSITE" id="PS50977"/>
    </source>
</evidence>
<dbReference type="Pfam" id="PF00440">
    <property type="entry name" value="TetR_N"/>
    <property type="match status" value="1"/>
</dbReference>
<evidence type="ECO:0000313" key="6">
    <source>
        <dbReference type="EMBL" id="HGS20993.1"/>
    </source>
</evidence>
<accession>A0A7C4KGZ6</accession>
<dbReference type="EMBL" id="DSYK01000200">
    <property type="protein sequence ID" value="HGS20993.1"/>
    <property type="molecule type" value="Genomic_DNA"/>
</dbReference>
<dbReference type="PROSITE" id="PS50977">
    <property type="entry name" value="HTH_TETR_2"/>
    <property type="match status" value="1"/>
</dbReference>
<proteinExistence type="predicted"/>
<feature type="domain" description="HTH tetR-type" evidence="5">
    <location>
        <begin position="7"/>
        <end position="67"/>
    </location>
</feature>
<dbReference type="PRINTS" id="PR00455">
    <property type="entry name" value="HTHTETR"/>
</dbReference>
<dbReference type="AlphaFoldDB" id="A0A7C4KGZ6"/>
<evidence type="ECO:0000256" key="1">
    <source>
        <dbReference type="ARBA" id="ARBA00023015"/>
    </source>
</evidence>
<name>A0A7C4KGZ6_9CHLR</name>
<evidence type="ECO:0000256" key="2">
    <source>
        <dbReference type="ARBA" id="ARBA00023125"/>
    </source>
</evidence>
<dbReference type="Gene3D" id="1.10.357.10">
    <property type="entry name" value="Tetracycline Repressor, domain 2"/>
    <property type="match status" value="1"/>
</dbReference>
<evidence type="ECO:0000256" key="4">
    <source>
        <dbReference type="PROSITE-ProRule" id="PRU00335"/>
    </source>
</evidence>
<keyword evidence="2 4" id="KW-0238">DNA-binding</keyword>
<dbReference type="Gene3D" id="1.10.10.60">
    <property type="entry name" value="Homeodomain-like"/>
    <property type="match status" value="1"/>
</dbReference>
<dbReference type="InterPro" id="IPR036271">
    <property type="entry name" value="Tet_transcr_reg_TetR-rel_C_sf"/>
</dbReference>